<dbReference type="EMBL" id="CM024791">
    <property type="protein sequence ID" value="KAG8003771.1"/>
    <property type="molecule type" value="Genomic_DNA"/>
</dbReference>
<accession>A0ACB7ESG3</accession>
<reference evidence="1" key="1">
    <citation type="submission" date="2020-04" db="EMBL/GenBank/DDBJ databases">
        <title>A chromosome-scale assembly and high-density genetic map of the yellow drum (Nibea albiflora) genome.</title>
        <authorList>
            <person name="Xu D."/>
            <person name="Zhang W."/>
            <person name="Chen R."/>
            <person name="Tan P."/>
            <person name="Wang L."/>
            <person name="Song H."/>
            <person name="Tian L."/>
            <person name="Zhu Q."/>
            <person name="Wang B."/>
        </authorList>
    </citation>
    <scope>NUCLEOTIDE SEQUENCE</scope>
    <source>
        <strain evidence="1">ZJHYS-2018</strain>
    </source>
</reference>
<comment type="caution">
    <text evidence="1">The sequence shown here is derived from an EMBL/GenBank/DDBJ whole genome shotgun (WGS) entry which is preliminary data.</text>
</comment>
<keyword evidence="2" id="KW-1185">Reference proteome</keyword>
<name>A0ACB7ESG3_NIBAL</name>
<organism evidence="1 2">
    <name type="scientific">Nibea albiflora</name>
    <name type="common">Yellow drum</name>
    <name type="synonym">Corvina albiflora</name>
    <dbReference type="NCBI Taxonomy" id="240163"/>
    <lineage>
        <taxon>Eukaryota</taxon>
        <taxon>Metazoa</taxon>
        <taxon>Chordata</taxon>
        <taxon>Craniata</taxon>
        <taxon>Vertebrata</taxon>
        <taxon>Euteleostomi</taxon>
        <taxon>Actinopterygii</taxon>
        <taxon>Neopterygii</taxon>
        <taxon>Teleostei</taxon>
        <taxon>Neoteleostei</taxon>
        <taxon>Acanthomorphata</taxon>
        <taxon>Eupercaria</taxon>
        <taxon>Sciaenidae</taxon>
        <taxon>Nibea</taxon>
    </lineage>
</organism>
<sequence length="122" mass="13494">MDTLAVFGRRTGTSPATSPPSILWSMLDLNGHPLVPKPSPYGHDVHDESAASERIAERIAAEEVYLVDTGEFGRKTQEAYAALDATQGKDYIVVKKNVLAYELVPEAYYQQLRSLLQFVSHS</sequence>
<evidence type="ECO:0000313" key="1">
    <source>
        <dbReference type="EMBL" id="KAG8003771.1"/>
    </source>
</evidence>
<dbReference type="Proteomes" id="UP000805704">
    <property type="component" value="Chromosome 3"/>
</dbReference>
<evidence type="ECO:0000313" key="2">
    <source>
        <dbReference type="Proteomes" id="UP000805704"/>
    </source>
</evidence>
<gene>
    <name evidence="1" type="ORF">GBF38_007744</name>
</gene>
<proteinExistence type="predicted"/>
<protein>
    <submittedName>
        <fullName evidence="1">Uncharacterized protein</fullName>
    </submittedName>
</protein>